<feature type="domain" description="Transcription elongation factor GreA/GreB C-terminal" evidence="1">
    <location>
        <begin position="122"/>
        <end position="163"/>
    </location>
</feature>
<sequence>MEHGFSMNKLELKQIILDLLEQKWQIAQSSVQRAIESATDEETVPEHKYDTLALEASYLAHGQAKRLQECEQEISLFKELVMPQEPHCVVLGCLVSLLDVNEQRKWFFISPCAGGLKVAASEATVMLVTFDSPLGRALKSKNVGDEVIYRVAEAEHCYEIETIS</sequence>
<dbReference type="SUPFAM" id="SSF54534">
    <property type="entry name" value="FKBP-like"/>
    <property type="match status" value="1"/>
</dbReference>
<reference evidence="2 3" key="1">
    <citation type="journal article" date="2012" name="Int. J. Syst. Evol. Microbiol.">
        <title>Vibrio caribbeanicus sp. nov., isolated from the marine sponge Scleritoderma cyanea.</title>
        <authorList>
            <person name="Hoffmann M."/>
            <person name="Monday S.R."/>
            <person name="Allard M.W."/>
            <person name="Strain E.A."/>
            <person name="Whittaker P."/>
            <person name="Naum M."/>
            <person name="McCarthy P.J."/>
            <person name="Lopez J.V."/>
            <person name="Fischer M."/>
            <person name="Brown E.W."/>
        </authorList>
    </citation>
    <scope>NUCLEOTIDE SEQUENCE [LARGE SCALE GENOMIC DNA]</scope>
    <source>
        <strain evidence="2 3">LMG 20546</strain>
    </source>
</reference>
<name>E8LQ99_9VIBR</name>
<dbReference type="eggNOG" id="COG0782">
    <property type="taxonomic scope" value="Bacteria"/>
</dbReference>
<dbReference type="GO" id="GO:0070063">
    <property type="term" value="F:RNA polymerase binding"/>
    <property type="evidence" value="ECO:0007669"/>
    <property type="project" value="InterPro"/>
</dbReference>
<dbReference type="AlphaFoldDB" id="E8LQ99"/>
<evidence type="ECO:0000313" key="2">
    <source>
        <dbReference type="EMBL" id="EGA67161.1"/>
    </source>
</evidence>
<dbReference type="GO" id="GO:0003677">
    <property type="term" value="F:DNA binding"/>
    <property type="evidence" value="ECO:0007669"/>
    <property type="project" value="InterPro"/>
</dbReference>
<accession>E8LQ99</accession>
<dbReference type="EMBL" id="AEVS01000015">
    <property type="protein sequence ID" value="EGA67161.1"/>
    <property type="molecule type" value="Genomic_DNA"/>
</dbReference>
<protein>
    <recommendedName>
        <fullName evidence="1">Transcription elongation factor GreA/GreB C-terminal domain-containing protein</fullName>
    </recommendedName>
</protein>
<dbReference type="PIRSF" id="PIRSF006092">
    <property type="entry name" value="GreA_GreB"/>
    <property type="match status" value="1"/>
</dbReference>
<organism evidence="2 3">
    <name type="scientific">Vibrio brasiliensis LMG 20546</name>
    <dbReference type="NCBI Taxonomy" id="945543"/>
    <lineage>
        <taxon>Bacteria</taxon>
        <taxon>Pseudomonadati</taxon>
        <taxon>Pseudomonadota</taxon>
        <taxon>Gammaproteobacteria</taxon>
        <taxon>Vibrionales</taxon>
        <taxon>Vibrionaceae</taxon>
        <taxon>Vibrio</taxon>
        <taxon>Vibrio oreintalis group</taxon>
    </lineage>
</organism>
<gene>
    <name evidence="2" type="ORF">VIBR0546_05698</name>
</gene>
<dbReference type="STRING" id="945543.VIBR0546_05698"/>
<dbReference type="InterPro" id="IPR023459">
    <property type="entry name" value="Tscrpt_elong_fac_GreA/B_fam"/>
</dbReference>
<comment type="caution">
    <text evidence="2">The sequence shown here is derived from an EMBL/GenBank/DDBJ whole genome shotgun (WGS) entry which is preliminary data.</text>
</comment>
<dbReference type="GO" id="GO:0032784">
    <property type="term" value="P:regulation of DNA-templated transcription elongation"/>
    <property type="evidence" value="ECO:0007669"/>
    <property type="project" value="InterPro"/>
</dbReference>
<dbReference type="Pfam" id="PF01272">
    <property type="entry name" value="GreA_GreB"/>
    <property type="match status" value="1"/>
</dbReference>
<keyword evidence="3" id="KW-1185">Reference proteome</keyword>
<dbReference type="Proteomes" id="UP000004371">
    <property type="component" value="Unassembled WGS sequence"/>
</dbReference>
<proteinExistence type="predicted"/>
<dbReference type="InterPro" id="IPR036953">
    <property type="entry name" value="GreA/GreB_C_sf"/>
</dbReference>
<dbReference type="Gene3D" id="3.10.50.30">
    <property type="entry name" value="Transcription elongation factor, GreA/GreB, C-terminal domain"/>
    <property type="match status" value="1"/>
</dbReference>
<evidence type="ECO:0000259" key="1">
    <source>
        <dbReference type="Pfam" id="PF01272"/>
    </source>
</evidence>
<evidence type="ECO:0000313" key="3">
    <source>
        <dbReference type="Proteomes" id="UP000004371"/>
    </source>
</evidence>
<dbReference type="InterPro" id="IPR001437">
    <property type="entry name" value="Tscrpt_elong_fac_GreA/B_C"/>
</dbReference>